<accession>B9S2L5</accession>
<protein>
    <submittedName>
        <fullName evidence="1">Uncharacterized protein</fullName>
    </submittedName>
</protein>
<dbReference type="AlphaFoldDB" id="B9S2L5"/>
<gene>
    <name evidence="1" type="ORF">RCOM_1209750</name>
</gene>
<organism evidence="1 2">
    <name type="scientific">Ricinus communis</name>
    <name type="common">Castor bean</name>
    <dbReference type="NCBI Taxonomy" id="3988"/>
    <lineage>
        <taxon>Eukaryota</taxon>
        <taxon>Viridiplantae</taxon>
        <taxon>Streptophyta</taxon>
        <taxon>Embryophyta</taxon>
        <taxon>Tracheophyta</taxon>
        <taxon>Spermatophyta</taxon>
        <taxon>Magnoliopsida</taxon>
        <taxon>eudicotyledons</taxon>
        <taxon>Gunneridae</taxon>
        <taxon>Pentapetalae</taxon>
        <taxon>rosids</taxon>
        <taxon>fabids</taxon>
        <taxon>Malpighiales</taxon>
        <taxon>Euphorbiaceae</taxon>
        <taxon>Acalyphoideae</taxon>
        <taxon>Acalypheae</taxon>
        <taxon>Ricinus</taxon>
    </lineage>
</organism>
<evidence type="ECO:0000313" key="1">
    <source>
        <dbReference type="EMBL" id="EEF42146.1"/>
    </source>
</evidence>
<dbReference type="InParanoid" id="B9S2L5"/>
<keyword evidence="2" id="KW-1185">Reference proteome</keyword>
<sequence length="88" mass="10343">MGLHGYQITWERSRGLVGWVKEKLDRGVTLRMWWLGAGITLLLTSFKESLRCEDWSFPNGEELWCVTFETGSRSVKREWVFYKIVGID</sequence>
<reference evidence="2" key="1">
    <citation type="journal article" date="2010" name="Nat. Biotechnol.">
        <title>Draft genome sequence of the oilseed species Ricinus communis.</title>
        <authorList>
            <person name="Chan A.P."/>
            <person name="Crabtree J."/>
            <person name="Zhao Q."/>
            <person name="Lorenzi H."/>
            <person name="Orvis J."/>
            <person name="Puiu D."/>
            <person name="Melake-Berhan A."/>
            <person name="Jones K.M."/>
            <person name="Redman J."/>
            <person name="Chen G."/>
            <person name="Cahoon E.B."/>
            <person name="Gedil M."/>
            <person name="Stanke M."/>
            <person name="Haas B.J."/>
            <person name="Wortman J.R."/>
            <person name="Fraser-Liggett C.M."/>
            <person name="Ravel J."/>
            <person name="Rabinowicz P.D."/>
        </authorList>
    </citation>
    <scope>NUCLEOTIDE SEQUENCE [LARGE SCALE GENOMIC DNA]</scope>
    <source>
        <strain evidence="2">cv. Hale</strain>
    </source>
</reference>
<dbReference type="Proteomes" id="UP000008311">
    <property type="component" value="Unassembled WGS sequence"/>
</dbReference>
<proteinExistence type="predicted"/>
<dbReference type="EMBL" id="EQ973852">
    <property type="protein sequence ID" value="EEF42146.1"/>
    <property type="molecule type" value="Genomic_DNA"/>
</dbReference>
<name>B9S2L5_RICCO</name>
<evidence type="ECO:0000313" key="2">
    <source>
        <dbReference type="Proteomes" id="UP000008311"/>
    </source>
</evidence>